<reference evidence="1" key="1">
    <citation type="journal article" date="2020" name="Nature">
        <title>Giant virus diversity and host interactions through global metagenomics.</title>
        <authorList>
            <person name="Schulz F."/>
            <person name="Roux S."/>
            <person name="Paez-Espino D."/>
            <person name="Jungbluth S."/>
            <person name="Walsh D.A."/>
            <person name="Denef V.J."/>
            <person name="McMahon K.D."/>
            <person name="Konstantinidis K.T."/>
            <person name="Eloe-Fadrosh E.A."/>
            <person name="Kyrpides N.C."/>
            <person name="Woyke T."/>
        </authorList>
    </citation>
    <scope>NUCLEOTIDE SEQUENCE</scope>
    <source>
        <strain evidence="1">GVMAG-M-3300027708-39</strain>
    </source>
</reference>
<sequence>MASVFYNVFSNEEIEYLTQLPEVSAAKVKLNSFNPPSTVYFNVPLNEALRTSLTNCFGLDFSNVSEIPMRWIKGDTTPHIDVGSTKFENTYLAYINNSQGEFIIDNMHYPITANTAFKFNEGLLHMTTNTGEVPRLILGPMNELVNPVGVGGIAYYPSEADALASTNLFASVGNYTVGSGGPYGPGSGYTYWRIANNSFGSSPQNVVYANGSVLNADSGSASYYMYPAAPCFLEGSKILALVEGEETYVPIENLRKGDLIKTSCNGYKKVELMGKGGMVNPGNNERLEDRLYKCSPDKYPELTEDLYITGFHSILVDTLTDEQREKTIMHTGRIFVTDNKYRLIACLDERAEPWNSEGNFTIWHVALENTDERMNYGIYANGGLLVESCSINFLKNHTNMNIT</sequence>
<protein>
    <recommendedName>
        <fullName evidence="2">Hedgehog/Intein (Hint) domain-containing protein</fullName>
    </recommendedName>
</protein>
<name>A0A6C0JFY8_9ZZZZ</name>
<organism evidence="1">
    <name type="scientific">viral metagenome</name>
    <dbReference type="NCBI Taxonomy" id="1070528"/>
    <lineage>
        <taxon>unclassified sequences</taxon>
        <taxon>metagenomes</taxon>
        <taxon>organismal metagenomes</taxon>
    </lineage>
</organism>
<proteinExistence type="predicted"/>
<evidence type="ECO:0000313" key="1">
    <source>
        <dbReference type="EMBL" id="QHU04303.1"/>
    </source>
</evidence>
<dbReference type="AlphaFoldDB" id="A0A6C0JFY8"/>
<evidence type="ECO:0008006" key="2">
    <source>
        <dbReference type="Google" id="ProtNLM"/>
    </source>
</evidence>
<dbReference type="EMBL" id="MN740395">
    <property type="protein sequence ID" value="QHU04303.1"/>
    <property type="molecule type" value="Genomic_DNA"/>
</dbReference>
<accession>A0A6C0JFY8</accession>